<evidence type="ECO:0000313" key="4">
    <source>
        <dbReference type="Proteomes" id="UP000283895"/>
    </source>
</evidence>
<dbReference type="STRING" id="356882.A0A423VZH0"/>
<dbReference type="PANTHER" id="PTHR24320">
    <property type="entry name" value="RETINOL DEHYDROGENASE"/>
    <property type="match status" value="1"/>
</dbReference>
<dbReference type="EMBL" id="LKEA01000032">
    <property type="protein sequence ID" value="ROV96505.1"/>
    <property type="molecule type" value="Genomic_DNA"/>
</dbReference>
<dbReference type="SUPFAM" id="SSF51735">
    <property type="entry name" value="NAD(P)-binding Rossmann-fold domains"/>
    <property type="match status" value="1"/>
</dbReference>
<gene>
    <name evidence="3" type="ORF">VMCG_07827</name>
</gene>
<sequence length="310" mass="33766">MTIDNSKKFDAERDVPLLTDKVIFITGGTAGLGATTVERLAKKKPAHIYFSGRNAKSAEALINKIHNAVPDANLTFVQLDQADLASVKAALEKGFKHDRLDLLICNAGIMAQPLGTSKDGYEIQFAINHLGHALIIKKLLPTLLRTAELPGADVRVVCLTSVGWRGHPSGGIQFETLKTEQDFGLIGPWKRYGQSKLANIVYAAELARRHPQVTAVSVHPGVVETDLVNTQPLMNKIVIYMTNFWNLDSAADGTLNTLWAAAGASRAEIQNGAWYLPVGLLGQSKLDKDAGDPELAKRLWEYTEEALKGF</sequence>
<dbReference type="GO" id="GO:0016491">
    <property type="term" value="F:oxidoreductase activity"/>
    <property type="evidence" value="ECO:0007669"/>
    <property type="project" value="UniProtKB-KW"/>
</dbReference>
<dbReference type="PRINTS" id="PR00081">
    <property type="entry name" value="GDHRDH"/>
</dbReference>
<dbReference type="OrthoDB" id="191139at2759"/>
<dbReference type="Gene3D" id="3.40.50.720">
    <property type="entry name" value="NAD(P)-binding Rossmann-like Domain"/>
    <property type="match status" value="1"/>
</dbReference>
<comment type="similarity">
    <text evidence="1">Belongs to the short-chain dehydrogenases/reductases (SDR) family.</text>
</comment>
<name>A0A423VZH0_9PEZI</name>
<comment type="caution">
    <text evidence="3">The sequence shown here is derived from an EMBL/GenBank/DDBJ whole genome shotgun (WGS) entry which is preliminary data.</text>
</comment>
<evidence type="ECO:0008006" key="5">
    <source>
        <dbReference type="Google" id="ProtNLM"/>
    </source>
</evidence>
<reference evidence="3 4" key="1">
    <citation type="submission" date="2015-09" db="EMBL/GenBank/DDBJ databases">
        <title>Host preference determinants of Valsa canker pathogens revealed by comparative genomics.</title>
        <authorList>
            <person name="Yin Z."/>
            <person name="Huang L."/>
        </authorList>
    </citation>
    <scope>NUCLEOTIDE SEQUENCE [LARGE SCALE GENOMIC DNA]</scope>
    <source>
        <strain evidence="3 4">03-1</strain>
    </source>
</reference>
<evidence type="ECO:0000256" key="2">
    <source>
        <dbReference type="ARBA" id="ARBA00023002"/>
    </source>
</evidence>
<keyword evidence="2" id="KW-0560">Oxidoreductase</keyword>
<dbReference type="AlphaFoldDB" id="A0A423VZH0"/>
<evidence type="ECO:0000313" key="3">
    <source>
        <dbReference type="EMBL" id="ROV96505.1"/>
    </source>
</evidence>
<proteinExistence type="inferred from homology"/>
<dbReference type="InterPro" id="IPR002347">
    <property type="entry name" value="SDR_fam"/>
</dbReference>
<keyword evidence="4" id="KW-1185">Reference proteome</keyword>
<dbReference type="Proteomes" id="UP000283895">
    <property type="component" value="Unassembled WGS sequence"/>
</dbReference>
<organism evidence="3 4">
    <name type="scientific">Cytospora schulzeri</name>
    <dbReference type="NCBI Taxonomy" id="448051"/>
    <lineage>
        <taxon>Eukaryota</taxon>
        <taxon>Fungi</taxon>
        <taxon>Dikarya</taxon>
        <taxon>Ascomycota</taxon>
        <taxon>Pezizomycotina</taxon>
        <taxon>Sordariomycetes</taxon>
        <taxon>Sordariomycetidae</taxon>
        <taxon>Diaporthales</taxon>
        <taxon>Cytosporaceae</taxon>
        <taxon>Cytospora</taxon>
    </lineage>
</organism>
<protein>
    <recommendedName>
        <fullName evidence="5">Oxidoreductase</fullName>
    </recommendedName>
</protein>
<dbReference type="InterPro" id="IPR036291">
    <property type="entry name" value="NAD(P)-bd_dom_sf"/>
</dbReference>
<dbReference type="Pfam" id="PF00106">
    <property type="entry name" value="adh_short"/>
    <property type="match status" value="1"/>
</dbReference>
<accession>A0A423VZH0</accession>
<dbReference type="PANTHER" id="PTHR24320:SF154">
    <property type="entry name" value="OXIDOREDUCTASE, SHORT-CHAIN DEHYDROGENASE_REDUCTASE FAMILY (AFU_ORTHOLOGUE AFUA_2G04560)"/>
    <property type="match status" value="1"/>
</dbReference>
<evidence type="ECO:0000256" key="1">
    <source>
        <dbReference type="ARBA" id="ARBA00006484"/>
    </source>
</evidence>